<sequence length="183" mass="20066">MFPAVWNHRCYAIAHTSSIKKPSNLGNFQNNLSRGILGVPLLTASPSKSAVLIINVQNEYASGSLTLANDEDNGKVIASLLENYHAANGKIVHILHRSPEGTLIFTPGTNLVERFRELKTKDRARRSTEEVGSQEAGPDWVHGLCPCENDNALRDIEITTLSSSKKMLAIATYLGRRATSLLR</sequence>
<dbReference type="InterPro" id="IPR036380">
    <property type="entry name" value="Isochorismatase-like_sf"/>
</dbReference>
<dbReference type="EMBL" id="ML979136">
    <property type="protein sequence ID" value="KAF1915306.1"/>
    <property type="molecule type" value="Genomic_DNA"/>
</dbReference>
<dbReference type="SUPFAM" id="SSF52499">
    <property type="entry name" value="Isochorismatase-like hydrolases"/>
    <property type="match status" value="1"/>
</dbReference>
<gene>
    <name evidence="1" type="ORF">BDU57DRAFT_539674</name>
</gene>
<keyword evidence="2" id="KW-1185">Reference proteome</keyword>
<dbReference type="Gene3D" id="3.40.50.850">
    <property type="entry name" value="Isochorismatase-like"/>
    <property type="match status" value="1"/>
</dbReference>
<dbReference type="OrthoDB" id="245563at2759"/>
<proteinExistence type="predicted"/>
<protein>
    <submittedName>
        <fullName evidence="1">Uncharacterized protein</fullName>
    </submittedName>
</protein>
<organism evidence="1 2">
    <name type="scientific">Ampelomyces quisqualis</name>
    <name type="common">Powdery mildew agent</name>
    <dbReference type="NCBI Taxonomy" id="50730"/>
    <lineage>
        <taxon>Eukaryota</taxon>
        <taxon>Fungi</taxon>
        <taxon>Dikarya</taxon>
        <taxon>Ascomycota</taxon>
        <taxon>Pezizomycotina</taxon>
        <taxon>Dothideomycetes</taxon>
        <taxon>Pleosporomycetidae</taxon>
        <taxon>Pleosporales</taxon>
        <taxon>Pleosporineae</taxon>
        <taxon>Phaeosphaeriaceae</taxon>
        <taxon>Ampelomyces</taxon>
    </lineage>
</organism>
<reference evidence="1" key="1">
    <citation type="journal article" date="2020" name="Stud. Mycol.">
        <title>101 Dothideomycetes genomes: a test case for predicting lifestyles and emergence of pathogens.</title>
        <authorList>
            <person name="Haridas S."/>
            <person name="Albert R."/>
            <person name="Binder M."/>
            <person name="Bloem J."/>
            <person name="Labutti K."/>
            <person name="Salamov A."/>
            <person name="Andreopoulos B."/>
            <person name="Baker S."/>
            <person name="Barry K."/>
            <person name="Bills G."/>
            <person name="Bluhm B."/>
            <person name="Cannon C."/>
            <person name="Castanera R."/>
            <person name="Culley D."/>
            <person name="Daum C."/>
            <person name="Ezra D."/>
            <person name="Gonzalez J."/>
            <person name="Henrissat B."/>
            <person name="Kuo A."/>
            <person name="Liang C."/>
            <person name="Lipzen A."/>
            <person name="Lutzoni F."/>
            <person name="Magnuson J."/>
            <person name="Mondo S."/>
            <person name="Nolan M."/>
            <person name="Ohm R."/>
            <person name="Pangilinan J."/>
            <person name="Park H.-J."/>
            <person name="Ramirez L."/>
            <person name="Alfaro M."/>
            <person name="Sun H."/>
            <person name="Tritt A."/>
            <person name="Yoshinaga Y."/>
            <person name="Zwiers L.-H."/>
            <person name="Turgeon B."/>
            <person name="Goodwin S."/>
            <person name="Spatafora J."/>
            <person name="Crous P."/>
            <person name="Grigoriev I."/>
        </authorList>
    </citation>
    <scope>NUCLEOTIDE SEQUENCE</scope>
    <source>
        <strain evidence="1">HMLAC05119</strain>
    </source>
</reference>
<name>A0A6A5QKW0_AMPQU</name>
<dbReference type="AlphaFoldDB" id="A0A6A5QKW0"/>
<evidence type="ECO:0000313" key="1">
    <source>
        <dbReference type="EMBL" id="KAF1915306.1"/>
    </source>
</evidence>
<evidence type="ECO:0000313" key="2">
    <source>
        <dbReference type="Proteomes" id="UP000800096"/>
    </source>
</evidence>
<dbReference type="Proteomes" id="UP000800096">
    <property type="component" value="Unassembled WGS sequence"/>
</dbReference>
<accession>A0A6A5QKW0</accession>